<keyword evidence="2" id="KW-1133">Transmembrane helix</keyword>
<keyword evidence="2" id="KW-0472">Membrane</keyword>
<protein>
    <submittedName>
        <fullName evidence="3">Uncharacterized protein</fullName>
    </submittedName>
</protein>
<dbReference type="Proteomes" id="UP000037136">
    <property type="component" value="Unassembled WGS sequence"/>
</dbReference>
<organism evidence="3 4">
    <name type="scientific">Ophiocordyceps unilateralis</name>
    <name type="common">Zombie-ant fungus</name>
    <name type="synonym">Torrubia unilateralis</name>
    <dbReference type="NCBI Taxonomy" id="268505"/>
    <lineage>
        <taxon>Eukaryota</taxon>
        <taxon>Fungi</taxon>
        <taxon>Dikarya</taxon>
        <taxon>Ascomycota</taxon>
        <taxon>Pezizomycotina</taxon>
        <taxon>Sordariomycetes</taxon>
        <taxon>Hypocreomycetidae</taxon>
        <taxon>Hypocreales</taxon>
        <taxon>Ophiocordycipitaceae</taxon>
        <taxon>Ophiocordyceps</taxon>
    </lineage>
</organism>
<feature type="compositionally biased region" description="Basic and acidic residues" evidence="1">
    <location>
        <begin position="293"/>
        <end position="302"/>
    </location>
</feature>
<feature type="transmembrane region" description="Helical" evidence="2">
    <location>
        <begin position="164"/>
        <end position="184"/>
    </location>
</feature>
<evidence type="ECO:0000313" key="4">
    <source>
        <dbReference type="Proteomes" id="UP000037136"/>
    </source>
</evidence>
<feature type="compositionally biased region" description="Polar residues" evidence="1">
    <location>
        <begin position="73"/>
        <end position="88"/>
    </location>
</feature>
<evidence type="ECO:0000256" key="2">
    <source>
        <dbReference type="SAM" id="Phobius"/>
    </source>
</evidence>
<reference evidence="3 4" key="2">
    <citation type="journal article" date="2017" name="Sci. Rep.">
        <title>Ant-infecting Ophiocordyceps genomes reveal a high diversity of potential behavioral manipulation genes and a possible major role for enterotoxins.</title>
        <authorList>
            <person name="de Bekker C."/>
            <person name="Ohm R.A."/>
            <person name="Evans H.C."/>
            <person name="Brachmann A."/>
            <person name="Hughes D.P."/>
        </authorList>
    </citation>
    <scope>NUCLEOTIDE SEQUENCE [LARGE SCALE GENOMIC DNA]</scope>
    <source>
        <strain evidence="3 4">SC16a</strain>
    </source>
</reference>
<dbReference type="OrthoDB" id="5417811at2759"/>
<keyword evidence="4" id="KW-1185">Reference proteome</keyword>
<dbReference type="AlphaFoldDB" id="A0A2A9P5H5"/>
<dbReference type="EMBL" id="LAZP02000654">
    <property type="protein sequence ID" value="PFH56133.1"/>
    <property type="molecule type" value="Genomic_DNA"/>
</dbReference>
<proteinExistence type="predicted"/>
<reference evidence="3 4" key="1">
    <citation type="journal article" date="2015" name="BMC Genomics">
        <title>Gene expression during zombie ant biting behavior reflects the complexity underlying fungal parasitic behavioral manipulation.</title>
        <authorList>
            <person name="de Bekker C."/>
            <person name="Ohm R.A."/>
            <person name="Loreto R.G."/>
            <person name="Sebastian A."/>
            <person name="Albert I."/>
            <person name="Merrow M."/>
            <person name="Brachmann A."/>
            <person name="Hughes D.P."/>
        </authorList>
    </citation>
    <scope>NUCLEOTIDE SEQUENCE [LARGE SCALE GENOMIC DNA]</scope>
    <source>
        <strain evidence="3 4">SC16a</strain>
    </source>
</reference>
<evidence type="ECO:0000256" key="1">
    <source>
        <dbReference type="SAM" id="MobiDB-lite"/>
    </source>
</evidence>
<feature type="region of interest" description="Disordered" evidence="1">
    <location>
        <begin position="1"/>
        <end position="101"/>
    </location>
</feature>
<accession>A0A2A9P5H5</accession>
<gene>
    <name evidence="3" type="ORF">XA68_17018</name>
</gene>
<feature type="compositionally biased region" description="Basic and acidic residues" evidence="1">
    <location>
        <begin position="128"/>
        <end position="142"/>
    </location>
</feature>
<feature type="region of interest" description="Disordered" evidence="1">
    <location>
        <begin position="293"/>
        <end position="320"/>
    </location>
</feature>
<feature type="region of interest" description="Disordered" evidence="1">
    <location>
        <begin position="114"/>
        <end position="142"/>
    </location>
</feature>
<evidence type="ECO:0000313" key="3">
    <source>
        <dbReference type="EMBL" id="PFH56133.1"/>
    </source>
</evidence>
<name>A0A2A9P5H5_OPHUN</name>
<sequence>MASGPRSVDLVQAARGARAVTEPPAGTTTESHTPGPGRSGLRVPSRLGNLARTLGLTRQDDDGVKPPTPGTAPANSRSWPANRSTAPTPSSPGRAAIPLERIPYEVAPPMRMRVVDNPEEDPPSSGGELDRNRSNRTQGGREDGKARFCFCIPTTKSPRVRSQMVSCVVSGIVFIVVLGVYVGLSVSNSIRQSELTIIVILIILASGIFFCFCLIRLWLLMNRPERINGRRALAPDLAHQYLVPPKPIPVVLAQDEEAVGIRGEAATSKPPAYGRWVETVRVDPNRLFWQRNESADAERAEADPGTGPRPPSYASEDGVDYVLEAQPRSVVPPSTSVYRSDAVGRLRRLSN</sequence>
<keyword evidence="2" id="KW-0812">Transmembrane</keyword>
<feature type="transmembrane region" description="Helical" evidence="2">
    <location>
        <begin position="196"/>
        <end position="221"/>
    </location>
</feature>
<comment type="caution">
    <text evidence="3">The sequence shown here is derived from an EMBL/GenBank/DDBJ whole genome shotgun (WGS) entry which is preliminary data.</text>
</comment>